<dbReference type="PANTHER" id="PTHR12726:SF0">
    <property type="entry name" value="CERAMIDE GLUCOSYLTRANSFERASE"/>
    <property type="match status" value="1"/>
</dbReference>
<evidence type="ECO:0000256" key="4">
    <source>
        <dbReference type="ARBA" id="ARBA00006739"/>
    </source>
</evidence>
<evidence type="ECO:0000256" key="15">
    <source>
        <dbReference type="SAM" id="Phobius"/>
    </source>
</evidence>
<keyword evidence="8 16" id="KW-0808">Transferase</keyword>
<gene>
    <name evidence="16" type="primary">HSX11_1</name>
    <name evidence="16" type="ORF">K7432_006613</name>
</gene>
<dbReference type="GO" id="GO:0008120">
    <property type="term" value="F:ceramide glucosyltransferase activity"/>
    <property type="evidence" value="ECO:0007669"/>
    <property type="project" value="UniProtKB-EC"/>
</dbReference>
<dbReference type="PANTHER" id="PTHR12726">
    <property type="entry name" value="CERAMIDE GLUCOSYLTRANSFERASE"/>
    <property type="match status" value="1"/>
</dbReference>
<feature type="transmembrane region" description="Helical" evidence="15">
    <location>
        <begin position="435"/>
        <end position="456"/>
    </location>
</feature>
<dbReference type="EC" id="2.4.1.80" evidence="5"/>
<evidence type="ECO:0000313" key="16">
    <source>
        <dbReference type="EMBL" id="KAK9716845.1"/>
    </source>
</evidence>
<sequence>MLLGELDSFEAATTSSSAYVHLASYSTTQLFFMWLTIAWWVFMVVLSVLGYLICRFRYVEPKPSISSRLSPSQAKGVSILRPIKGVDYGMRKNLASSLKQDYPLFEVIFSVATADDPAIDIVKEVIAQHPQVDTRLIIGESLIGVNPKINNLIRGYNSAKYDIIWILDSNIFTHSGCLGRSVDKLTKPKVGLVHHAPFGVKPNSFGSELELMFLNTAHAKMYNAINFASIDSCVVGKSNMFRKSVLERVGGLSAFKKYLAEDNEIAQAIWDMGYKHEMTQDLAYQSLGSMKTVDYFKRRARWIRLRKYMVTTATLVEPFTESIVCGLLASYGFHLLWKIHPLSFFAFHMIFWFLNDLNNFQVLMKKPIRNIQDFVMAWSLREIAAFPLWAYAMSGSRVEWRGSAYCILPNRTVTPCRPNYETPMTTLRKYVKPTFIHHLQAVFIGAMTYLVAFIHIMTDILWKSQRNGVAVEEVDHKAEPSLLGLRTWRKLGGLALEPWLEDEHTNSNEEEIPEVILKSVRKYLVSSNISQSTNSC</sequence>
<keyword evidence="10 15" id="KW-1133">Transmembrane helix</keyword>
<reference evidence="16 17" key="1">
    <citation type="submission" date="2023-04" db="EMBL/GenBank/DDBJ databases">
        <title>Genome of Basidiobolus ranarum AG-B5.</title>
        <authorList>
            <person name="Stajich J.E."/>
            <person name="Carter-House D."/>
            <person name="Gryganskyi A."/>
        </authorList>
    </citation>
    <scope>NUCLEOTIDE SEQUENCE [LARGE SCALE GENOMIC DNA]</scope>
    <source>
        <strain evidence="16 17">AG-B5</strain>
    </source>
</reference>
<evidence type="ECO:0000256" key="9">
    <source>
        <dbReference type="ARBA" id="ARBA00022692"/>
    </source>
</evidence>
<keyword evidence="7 16" id="KW-0328">Glycosyltransferase</keyword>
<dbReference type="Proteomes" id="UP001479436">
    <property type="component" value="Unassembled WGS sequence"/>
</dbReference>
<dbReference type="Gene3D" id="3.90.550.10">
    <property type="entry name" value="Spore Coat Polysaccharide Biosynthesis Protein SpsA, Chain A"/>
    <property type="match status" value="1"/>
</dbReference>
<evidence type="ECO:0000256" key="3">
    <source>
        <dbReference type="ARBA" id="ARBA00004991"/>
    </source>
</evidence>
<comment type="pathway">
    <text evidence="3">Sphingolipid metabolism.</text>
</comment>
<accession>A0ABR2W269</accession>
<evidence type="ECO:0000256" key="12">
    <source>
        <dbReference type="ARBA" id="ARBA00031017"/>
    </source>
</evidence>
<keyword evidence="17" id="KW-1185">Reference proteome</keyword>
<evidence type="ECO:0000256" key="6">
    <source>
        <dbReference type="ARBA" id="ARBA00019988"/>
    </source>
</evidence>
<comment type="caution">
    <text evidence="16">The sequence shown here is derived from an EMBL/GenBank/DDBJ whole genome shotgun (WGS) entry which is preliminary data.</text>
</comment>
<comment type="similarity">
    <text evidence="4">Belongs to the glycosyltransferase 2 family.</text>
</comment>
<protein>
    <recommendedName>
        <fullName evidence="6">Ceramide glucosyltransferase</fullName>
        <ecNumber evidence="5">2.4.1.80</ecNumber>
    </recommendedName>
    <alternativeName>
        <fullName evidence="13">Glucosylceramide synthase</fullName>
    </alternativeName>
    <alternativeName>
        <fullName evidence="14">UDP-glucose ceramide glucosyltransferase</fullName>
    </alternativeName>
    <alternativeName>
        <fullName evidence="12">UDP-glucose:N-acylsphingosine D-glucosyltransferase</fullName>
    </alternativeName>
</protein>
<feature type="transmembrane region" description="Helical" evidence="15">
    <location>
        <begin position="335"/>
        <end position="354"/>
    </location>
</feature>
<organism evidence="16 17">
    <name type="scientific">Basidiobolus ranarum</name>
    <dbReference type="NCBI Taxonomy" id="34480"/>
    <lineage>
        <taxon>Eukaryota</taxon>
        <taxon>Fungi</taxon>
        <taxon>Fungi incertae sedis</taxon>
        <taxon>Zoopagomycota</taxon>
        <taxon>Entomophthoromycotina</taxon>
        <taxon>Basidiobolomycetes</taxon>
        <taxon>Basidiobolales</taxon>
        <taxon>Basidiobolaceae</taxon>
        <taxon>Basidiobolus</taxon>
    </lineage>
</organism>
<keyword evidence="11 15" id="KW-0472">Membrane</keyword>
<keyword evidence="9 15" id="KW-0812">Transmembrane</keyword>
<evidence type="ECO:0000256" key="2">
    <source>
        <dbReference type="ARBA" id="ARBA00004760"/>
    </source>
</evidence>
<feature type="transmembrane region" description="Helical" evidence="15">
    <location>
        <begin position="308"/>
        <end position="329"/>
    </location>
</feature>
<dbReference type="InterPro" id="IPR025993">
    <property type="entry name" value="Ceramide_glucosylTrfase"/>
</dbReference>
<evidence type="ECO:0000256" key="1">
    <source>
        <dbReference type="ARBA" id="ARBA00004141"/>
    </source>
</evidence>
<evidence type="ECO:0000256" key="11">
    <source>
        <dbReference type="ARBA" id="ARBA00023136"/>
    </source>
</evidence>
<dbReference type="CDD" id="cd02520">
    <property type="entry name" value="Glucosylceramide_synthase"/>
    <property type="match status" value="1"/>
</dbReference>
<comment type="subcellular location">
    <subcellularLocation>
        <location evidence="1">Membrane</location>
        <topology evidence="1">Multi-pass membrane protein</topology>
    </subcellularLocation>
</comment>
<evidence type="ECO:0000313" key="17">
    <source>
        <dbReference type="Proteomes" id="UP001479436"/>
    </source>
</evidence>
<evidence type="ECO:0000256" key="13">
    <source>
        <dbReference type="ARBA" id="ARBA00031543"/>
    </source>
</evidence>
<dbReference type="Pfam" id="PF13506">
    <property type="entry name" value="Glyco_transf_21"/>
    <property type="match status" value="1"/>
</dbReference>
<evidence type="ECO:0000256" key="7">
    <source>
        <dbReference type="ARBA" id="ARBA00022676"/>
    </source>
</evidence>
<evidence type="ECO:0000256" key="5">
    <source>
        <dbReference type="ARBA" id="ARBA00012699"/>
    </source>
</evidence>
<proteinExistence type="inferred from homology"/>
<evidence type="ECO:0000256" key="8">
    <source>
        <dbReference type="ARBA" id="ARBA00022679"/>
    </source>
</evidence>
<comment type="pathway">
    <text evidence="2">Lipid metabolism; sphingolipid metabolism.</text>
</comment>
<feature type="transmembrane region" description="Helical" evidence="15">
    <location>
        <begin position="31"/>
        <end position="54"/>
    </location>
</feature>
<evidence type="ECO:0000256" key="10">
    <source>
        <dbReference type="ARBA" id="ARBA00022989"/>
    </source>
</evidence>
<dbReference type="InterPro" id="IPR029044">
    <property type="entry name" value="Nucleotide-diphossugar_trans"/>
</dbReference>
<dbReference type="EMBL" id="JASJQH010007174">
    <property type="protein sequence ID" value="KAK9716845.1"/>
    <property type="molecule type" value="Genomic_DNA"/>
</dbReference>
<feature type="transmembrane region" description="Helical" evidence="15">
    <location>
        <begin position="374"/>
        <end position="392"/>
    </location>
</feature>
<dbReference type="SUPFAM" id="SSF53448">
    <property type="entry name" value="Nucleotide-diphospho-sugar transferases"/>
    <property type="match status" value="1"/>
</dbReference>
<name>A0ABR2W269_9FUNG</name>
<evidence type="ECO:0000256" key="14">
    <source>
        <dbReference type="ARBA" id="ARBA00032575"/>
    </source>
</evidence>